<keyword evidence="2" id="KW-0378">Hydrolase</keyword>
<dbReference type="SMART" id="SM00488">
    <property type="entry name" value="DEXDc2"/>
    <property type="match status" value="1"/>
</dbReference>
<gene>
    <name evidence="5" type="ORF">CEUSTIGMA_g3908.t1</name>
</gene>
<organism evidence="5 6">
    <name type="scientific">Chlamydomonas eustigma</name>
    <dbReference type="NCBI Taxonomy" id="1157962"/>
    <lineage>
        <taxon>Eukaryota</taxon>
        <taxon>Viridiplantae</taxon>
        <taxon>Chlorophyta</taxon>
        <taxon>core chlorophytes</taxon>
        <taxon>Chlorophyceae</taxon>
        <taxon>CS clade</taxon>
        <taxon>Chlamydomonadales</taxon>
        <taxon>Chlamydomonadaceae</taxon>
        <taxon>Chlamydomonas</taxon>
    </lineage>
</organism>
<dbReference type="GO" id="GO:0003677">
    <property type="term" value="F:DNA binding"/>
    <property type="evidence" value="ECO:0007669"/>
    <property type="project" value="InterPro"/>
</dbReference>
<dbReference type="OrthoDB" id="19182at2759"/>
<evidence type="ECO:0000256" key="3">
    <source>
        <dbReference type="ARBA" id="ARBA00022840"/>
    </source>
</evidence>
<dbReference type="Proteomes" id="UP000232323">
    <property type="component" value="Unassembled WGS sequence"/>
</dbReference>
<dbReference type="InterPro" id="IPR006554">
    <property type="entry name" value="Helicase-like_DEXD_c2"/>
</dbReference>
<accession>A0A250X056</accession>
<dbReference type="PANTHER" id="PTHR11472:SF47">
    <property type="entry name" value="FANCONI ANEMIA GROUP J PROTEIN"/>
    <property type="match status" value="1"/>
</dbReference>
<dbReference type="GO" id="GO:0005524">
    <property type="term" value="F:ATP binding"/>
    <property type="evidence" value="ECO:0007669"/>
    <property type="project" value="UniProtKB-KW"/>
</dbReference>
<dbReference type="InterPro" id="IPR010614">
    <property type="entry name" value="RAD3-like_helicase_DEAD"/>
</dbReference>
<protein>
    <recommendedName>
        <fullName evidence="4">Helicase ATP-binding domain-containing protein</fullName>
    </recommendedName>
</protein>
<dbReference type="GO" id="GO:0003678">
    <property type="term" value="F:DNA helicase activity"/>
    <property type="evidence" value="ECO:0007669"/>
    <property type="project" value="InterPro"/>
</dbReference>
<dbReference type="Gene3D" id="3.40.50.300">
    <property type="entry name" value="P-loop containing nucleotide triphosphate hydrolases"/>
    <property type="match status" value="1"/>
</dbReference>
<dbReference type="InterPro" id="IPR027417">
    <property type="entry name" value="P-loop_NTPase"/>
</dbReference>
<feature type="domain" description="Helicase ATP-binding" evidence="4">
    <location>
        <begin position="18"/>
        <end position="277"/>
    </location>
</feature>
<dbReference type="GO" id="GO:0006289">
    <property type="term" value="P:nucleotide-excision repair"/>
    <property type="evidence" value="ECO:0007669"/>
    <property type="project" value="TreeGrafter"/>
</dbReference>
<dbReference type="GO" id="GO:1990918">
    <property type="term" value="P:double-strand break repair involved in meiotic recombination"/>
    <property type="evidence" value="ECO:0007669"/>
    <property type="project" value="TreeGrafter"/>
</dbReference>
<dbReference type="InterPro" id="IPR045028">
    <property type="entry name" value="DinG/Rad3-like"/>
</dbReference>
<dbReference type="PANTHER" id="PTHR11472">
    <property type="entry name" value="DNA REPAIR DEAD HELICASE RAD3/XP-D SUBFAMILY MEMBER"/>
    <property type="match status" value="1"/>
</dbReference>
<evidence type="ECO:0000256" key="2">
    <source>
        <dbReference type="ARBA" id="ARBA00022801"/>
    </source>
</evidence>
<dbReference type="STRING" id="1157962.A0A250X056"/>
<dbReference type="SUPFAM" id="SSF52540">
    <property type="entry name" value="P-loop containing nucleoside triphosphate hydrolases"/>
    <property type="match status" value="1"/>
</dbReference>
<reference evidence="5 6" key="1">
    <citation type="submission" date="2017-08" db="EMBL/GenBank/DDBJ databases">
        <title>Acidophilic green algal genome provides insights into adaptation to an acidic environment.</title>
        <authorList>
            <person name="Hirooka S."/>
            <person name="Hirose Y."/>
            <person name="Kanesaki Y."/>
            <person name="Higuchi S."/>
            <person name="Fujiwara T."/>
            <person name="Onuma R."/>
            <person name="Era A."/>
            <person name="Ohbayashi R."/>
            <person name="Uzuka A."/>
            <person name="Nozaki H."/>
            <person name="Yoshikawa H."/>
            <person name="Miyagishima S.Y."/>
        </authorList>
    </citation>
    <scope>NUCLEOTIDE SEQUENCE [LARGE SCALE GENOMIC DNA]</scope>
    <source>
        <strain evidence="5 6">NIES-2499</strain>
    </source>
</reference>
<dbReference type="InterPro" id="IPR014013">
    <property type="entry name" value="Helic_SF1/SF2_ATP-bd_DinG/Rad3"/>
</dbReference>
<name>A0A250X056_9CHLO</name>
<dbReference type="GO" id="GO:0005634">
    <property type="term" value="C:nucleus"/>
    <property type="evidence" value="ECO:0007669"/>
    <property type="project" value="TreeGrafter"/>
</dbReference>
<keyword evidence="3" id="KW-0067">ATP-binding</keyword>
<proteinExistence type="predicted"/>
<evidence type="ECO:0000313" key="5">
    <source>
        <dbReference type="EMBL" id="GAX76463.1"/>
    </source>
</evidence>
<dbReference type="PROSITE" id="PS51193">
    <property type="entry name" value="HELICASE_ATP_BIND_2"/>
    <property type="match status" value="1"/>
</dbReference>
<dbReference type="GO" id="GO:0016818">
    <property type="term" value="F:hydrolase activity, acting on acid anhydrides, in phosphorus-containing anhydrides"/>
    <property type="evidence" value="ECO:0007669"/>
    <property type="project" value="InterPro"/>
</dbReference>
<comment type="caution">
    <text evidence="5">The sequence shown here is derived from an EMBL/GenBank/DDBJ whole genome shotgun (WGS) entry which is preliminary data.</text>
</comment>
<dbReference type="Pfam" id="PF04851">
    <property type="entry name" value="ResIII"/>
    <property type="match status" value="1"/>
</dbReference>
<dbReference type="InterPro" id="IPR006935">
    <property type="entry name" value="Helicase/UvrB_N"/>
</dbReference>
<keyword evidence="1" id="KW-0547">Nucleotide-binding</keyword>
<sequence length="277" mass="30526">MPPADMSDPRPTGSFKIGGFDVKFPNQPYGVQFMFMNKMIQALQDRKSNALLEAPTGSGKTLSLLCAALAWQVKQKEVRSAALKAALLDERAAMNRLDEIGLVVPEGLDTVEDEELFLDDPAGPITGHPFSSTNQKVLGAPKQQGTSSLLSKLSDEPQVPKIFFATRTHSQISQVVKELKRSGYKPSMAVLAARQHYCINKAVVSSGKVDEECDLLIKKDGFGCRFHSKDMRMRNVPQVEVHDIEDLKSTCRSAKMCPYFGARELSARADLIFCPYG</sequence>
<dbReference type="Pfam" id="PF06733">
    <property type="entry name" value="DEAD_2"/>
    <property type="match status" value="1"/>
</dbReference>
<evidence type="ECO:0000313" key="6">
    <source>
        <dbReference type="Proteomes" id="UP000232323"/>
    </source>
</evidence>
<evidence type="ECO:0000256" key="1">
    <source>
        <dbReference type="ARBA" id="ARBA00022741"/>
    </source>
</evidence>
<dbReference type="EMBL" id="BEGY01000017">
    <property type="protein sequence ID" value="GAX76463.1"/>
    <property type="molecule type" value="Genomic_DNA"/>
</dbReference>
<keyword evidence="6" id="KW-1185">Reference proteome</keyword>
<dbReference type="AlphaFoldDB" id="A0A250X056"/>
<evidence type="ECO:0000259" key="4">
    <source>
        <dbReference type="PROSITE" id="PS51193"/>
    </source>
</evidence>